<sequence>MKQKEQGEIKCVSLNRNRLRYDNGTMRRALVLFCFGPNTHGNSYNLMIRITLIPTIDTFCFVFRSNSNIKHSNIALGCSRAVSFCLYCIFWVDEFMTLRIRELKANQKIMLKPITIMAFAFLLSGCPKNDPQDYNALYAVGGPENTTLYDVGYTIVSSSDGVSWDRVFSNKYANTLYAISYGGNRYLAVGDDVYSMTSTNGKNWSSLAGPSGGSARDIIYAHDKFIVIGETGMLAILSPDSTDWLYPNTGASAYNLNGITHAKDKLVVVGGEKLTTGMIMTSSDGGNTWSLPELIAGKRYLNDITYGRDLFVAVGHKTILISDNAEPDSWTTIDFSHFSLAPNFHAVTYANNVFVAVGSQGLIFTSSDGKTWQEQALVTTVDLRGVTYSSDQFVVTGDDGTILTSPDGNNWSSQESNVSVQLTHAFAINGS</sequence>
<evidence type="ECO:0000313" key="2">
    <source>
        <dbReference type="EMBL" id="CAH0537465.1"/>
    </source>
</evidence>
<dbReference type="Pfam" id="PF25852">
    <property type="entry name" value="DUF6242_C"/>
    <property type="match status" value="1"/>
</dbReference>
<protein>
    <recommendedName>
        <fullName evidence="1">DUF6242 domain-containing protein</fullName>
    </recommendedName>
</protein>
<dbReference type="Proteomes" id="UP000838748">
    <property type="component" value="Unassembled WGS sequence"/>
</dbReference>
<dbReference type="EMBL" id="CAKLDM010000001">
    <property type="protein sequence ID" value="CAH0537465.1"/>
    <property type="molecule type" value="Genomic_DNA"/>
</dbReference>
<proteinExistence type="predicted"/>
<name>A0ABM9A1I2_9VIBR</name>
<keyword evidence="3" id="KW-1185">Reference proteome</keyword>
<reference evidence="2" key="1">
    <citation type="submission" date="2021-11" db="EMBL/GenBank/DDBJ databases">
        <authorList>
            <person name="Rodrigo-Torres L."/>
            <person name="Arahal R. D."/>
            <person name="Lucena T."/>
        </authorList>
    </citation>
    <scope>NUCLEOTIDE SEQUENCE</scope>
    <source>
        <strain evidence="2">CECT 7928</strain>
    </source>
</reference>
<accession>A0ABM9A1I2</accession>
<evidence type="ECO:0000259" key="1">
    <source>
        <dbReference type="Pfam" id="PF25852"/>
    </source>
</evidence>
<dbReference type="SUPFAM" id="SSF50939">
    <property type="entry name" value="Sialidases"/>
    <property type="match status" value="1"/>
</dbReference>
<dbReference type="InterPro" id="IPR058667">
    <property type="entry name" value="DUF6242_C"/>
</dbReference>
<organism evidence="2 3">
    <name type="scientific">Vibrio marisflavi CECT 7928</name>
    <dbReference type="NCBI Taxonomy" id="634439"/>
    <lineage>
        <taxon>Bacteria</taxon>
        <taxon>Pseudomonadati</taxon>
        <taxon>Pseudomonadota</taxon>
        <taxon>Gammaproteobacteria</taxon>
        <taxon>Vibrionales</taxon>
        <taxon>Vibrionaceae</taxon>
        <taxon>Vibrio</taxon>
    </lineage>
</organism>
<dbReference type="InterPro" id="IPR036278">
    <property type="entry name" value="Sialidase_sf"/>
</dbReference>
<evidence type="ECO:0000313" key="3">
    <source>
        <dbReference type="Proteomes" id="UP000838748"/>
    </source>
</evidence>
<dbReference type="Gene3D" id="2.130.10.10">
    <property type="entry name" value="YVTN repeat-like/Quinoprotein amine dehydrogenase"/>
    <property type="match status" value="1"/>
</dbReference>
<feature type="domain" description="DUF6242" evidence="1">
    <location>
        <begin position="306"/>
        <end position="411"/>
    </location>
</feature>
<dbReference type="InterPro" id="IPR015943">
    <property type="entry name" value="WD40/YVTN_repeat-like_dom_sf"/>
</dbReference>
<gene>
    <name evidence="2" type="ORF">VMF7928_01123</name>
</gene>
<comment type="caution">
    <text evidence="2">The sequence shown here is derived from an EMBL/GenBank/DDBJ whole genome shotgun (WGS) entry which is preliminary data.</text>
</comment>